<sequence>MGSGDCFLGVEPTKVRSLGVGLNHLTFLHDLRVGGKNGWGQVDKVLQDQKRHLQKAANAPDLFAEMGQAATARPTYYDNPFSWEMYETYGAFPAVLDRHVVEFFPERFRDGKYYGRTLGVDAFSFENVIAKGDADYKILIQRAADAAELDSGLFARHAGEHEQLVEILRSLYLDERRTFSVNLENAGAIPNLPKRAVLELPAVATGHGFYPLFMSDLPETVVPILNRRIHVVELTVEAALTGRRDVFVEALLADGSVTSESMAEQLATELLEAHRDYLPQFA</sequence>
<dbReference type="InterPro" id="IPR015955">
    <property type="entry name" value="Lactate_DH/Glyco_Ohase_4_C"/>
</dbReference>
<comment type="cofactor">
    <cofactor evidence="1">
        <name>NAD(+)</name>
        <dbReference type="ChEBI" id="CHEBI:57540"/>
    </cofactor>
</comment>
<evidence type="ECO:0000256" key="5">
    <source>
        <dbReference type="ARBA" id="ARBA00023211"/>
    </source>
</evidence>
<keyword evidence="4" id="KW-0520">NAD</keyword>
<evidence type="ECO:0000313" key="9">
    <source>
        <dbReference type="Proteomes" id="UP001164761"/>
    </source>
</evidence>
<evidence type="ECO:0000256" key="3">
    <source>
        <dbReference type="ARBA" id="ARBA00022801"/>
    </source>
</evidence>
<keyword evidence="9" id="KW-1185">Reference proteome</keyword>
<dbReference type="InterPro" id="IPR001088">
    <property type="entry name" value="Glyco_hydro_4"/>
</dbReference>
<evidence type="ECO:0000313" key="8">
    <source>
        <dbReference type="EMBL" id="WAH43060.1"/>
    </source>
</evidence>
<feature type="domain" description="Glycosyl hydrolase family 4 C-terminal" evidence="7">
    <location>
        <begin position="20"/>
        <end position="254"/>
    </location>
</feature>
<evidence type="ECO:0000256" key="1">
    <source>
        <dbReference type="ARBA" id="ARBA00001911"/>
    </source>
</evidence>
<dbReference type="Gene3D" id="3.90.110.10">
    <property type="entry name" value="Lactate dehydrogenase/glycoside hydrolase, family 4, C-terminal"/>
    <property type="match status" value="1"/>
</dbReference>
<dbReference type="Proteomes" id="UP001164761">
    <property type="component" value="Chromosome"/>
</dbReference>
<dbReference type="EMBL" id="CP104067">
    <property type="protein sequence ID" value="WAH43060.1"/>
    <property type="molecule type" value="Genomic_DNA"/>
</dbReference>
<accession>A0ABY6ZJU7</accession>
<dbReference type="RefSeq" id="WP_268006939.1">
    <property type="nucleotide sequence ID" value="NZ_BSUT01000001.1"/>
</dbReference>
<name>A0ABY6ZJU7_9BACL</name>
<evidence type="ECO:0000256" key="6">
    <source>
        <dbReference type="ARBA" id="ARBA00023295"/>
    </source>
</evidence>
<evidence type="ECO:0000259" key="7">
    <source>
        <dbReference type="Pfam" id="PF11975"/>
    </source>
</evidence>
<protein>
    <recommendedName>
        <fullName evidence="7">Glycosyl hydrolase family 4 C-terminal domain-containing protein</fullName>
    </recommendedName>
</protein>
<keyword evidence="5" id="KW-0464">Manganese</keyword>
<dbReference type="Pfam" id="PF11975">
    <property type="entry name" value="Glyco_hydro_4C"/>
    <property type="match status" value="1"/>
</dbReference>
<evidence type="ECO:0000256" key="4">
    <source>
        <dbReference type="ARBA" id="ARBA00023027"/>
    </source>
</evidence>
<organism evidence="8 9">
    <name type="scientific">Alicyclobacillus fastidiosus</name>
    <dbReference type="NCBI Taxonomy" id="392011"/>
    <lineage>
        <taxon>Bacteria</taxon>
        <taxon>Bacillati</taxon>
        <taxon>Bacillota</taxon>
        <taxon>Bacilli</taxon>
        <taxon>Bacillales</taxon>
        <taxon>Alicyclobacillaceae</taxon>
        <taxon>Alicyclobacillus</taxon>
    </lineage>
</organism>
<dbReference type="InterPro" id="IPR022616">
    <property type="entry name" value="Glyco_hydro_4_C"/>
</dbReference>
<evidence type="ECO:0000256" key="2">
    <source>
        <dbReference type="ARBA" id="ARBA00022723"/>
    </source>
</evidence>
<reference evidence="8" key="1">
    <citation type="submission" date="2022-08" db="EMBL/GenBank/DDBJ databases">
        <title>Alicyclobacillus fastidiosus DSM 17978, complete genome.</title>
        <authorList>
            <person name="Wang Q."/>
            <person name="Cai R."/>
            <person name="Wang Z."/>
        </authorList>
    </citation>
    <scope>NUCLEOTIDE SEQUENCE</scope>
    <source>
        <strain evidence="8">DSM 17978</strain>
    </source>
</reference>
<keyword evidence="6" id="KW-0326">Glycosidase</keyword>
<keyword evidence="2" id="KW-0479">Metal-binding</keyword>
<proteinExistence type="predicted"/>
<gene>
    <name evidence="8" type="ORF">NZD89_06530</name>
</gene>
<keyword evidence="3" id="KW-0378">Hydrolase</keyword>
<dbReference type="PANTHER" id="PTHR32092">
    <property type="entry name" value="6-PHOSPHO-BETA-GLUCOSIDASE-RELATED"/>
    <property type="match status" value="1"/>
</dbReference>
<dbReference type="SUPFAM" id="SSF56327">
    <property type="entry name" value="LDH C-terminal domain-like"/>
    <property type="match status" value="1"/>
</dbReference>